<dbReference type="HOGENOM" id="CLU_2820926_0_0_2"/>
<dbReference type="EMBL" id="CP001994">
    <property type="protein sequence ID" value="ADE36606.1"/>
    <property type="molecule type" value="Genomic_DNA"/>
</dbReference>
<keyword evidence="1" id="KW-0812">Transmembrane</keyword>
<keyword evidence="1" id="KW-0472">Membrane</keyword>
<protein>
    <submittedName>
        <fullName evidence="2">Uncharacterized protein</fullName>
    </submittedName>
</protein>
<dbReference type="AlphaFoldDB" id="D5EBQ5"/>
<name>D5EBQ5_METMS</name>
<sequence precursor="true">MVHTLQAAGIMIEPAMFGELFQYPIYAAIGLCAWAMIIIALAATPIIFNSRLFSYRKNIPIIHPGN</sequence>
<reference evidence="2 3" key="1">
    <citation type="submission" date="2010-03" db="EMBL/GenBank/DDBJ databases">
        <title>The complete genome of Methanohalophilus mahii DSM 5219.</title>
        <authorList>
            <consortium name="US DOE Joint Genome Institute (JGI-PGF)"/>
            <person name="Lucas S."/>
            <person name="Copeland A."/>
            <person name="Lapidus A."/>
            <person name="Glavina del Rio T."/>
            <person name="Dalin E."/>
            <person name="Tice H."/>
            <person name="Bruce D."/>
            <person name="Goodwin L."/>
            <person name="Pitluck S."/>
            <person name="Kyrpides N."/>
            <person name="Mavromatis K."/>
            <person name="Ivanova N."/>
            <person name="Lykidis A."/>
            <person name="Saunders E."/>
            <person name="Brettin T."/>
            <person name="Detter J.C."/>
            <person name="Han C."/>
            <person name="Land M."/>
            <person name="Hauser L."/>
            <person name="Markowitz V."/>
            <person name="Cheng J.-F."/>
            <person name="Hugenholtz P."/>
            <person name="Woyke T."/>
            <person name="Wu D."/>
            <person name="Spring S."/>
            <person name="Schneider S."/>
            <person name="Schroeder M."/>
            <person name="Klenk H.-P."/>
            <person name="Eisen J.A."/>
        </authorList>
    </citation>
    <scope>NUCLEOTIDE SEQUENCE [LARGE SCALE GENOMIC DNA]</scope>
    <source>
        <strain evidence="3">ATCC 35705 / DSM 5219 / SLP</strain>
    </source>
</reference>
<organism evidence="2 3">
    <name type="scientific">Methanohalophilus mahii (strain ATCC 35705 / DSM 5219 / SLP)</name>
    <dbReference type="NCBI Taxonomy" id="547558"/>
    <lineage>
        <taxon>Archaea</taxon>
        <taxon>Methanobacteriati</taxon>
        <taxon>Methanobacteriota</taxon>
        <taxon>Stenosarchaea group</taxon>
        <taxon>Methanomicrobia</taxon>
        <taxon>Methanosarcinales</taxon>
        <taxon>Methanosarcinaceae</taxon>
        <taxon>Methanohalophilus</taxon>
    </lineage>
</organism>
<feature type="transmembrane region" description="Helical" evidence="1">
    <location>
        <begin position="25"/>
        <end position="48"/>
    </location>
</feature>
<proteinExistence type="predicted"/>
<dbReference type="KEGG" id="mmh:Mmah_1098"/>
<evidence type="ECO:0000256" key="1">
    <source>
        <dbReference type="SAM" id="Phobius"/>
    </source>
</evidence>
<gene>
    <name evidence="2" type="ordered locus">Mmah_1098</name>
</gene>
<accession>D5EBQ5</accession>
<dbReference type="Proteomes" id="UP000001059">
    <property type="component" value="Chromosome"/>
</dbReference>
<keyword evidence="1" id="KW-1133">Transmembrane helix</keyword>
<evidence type="ECO:0000313" key="2">
    <source>
        <dbReference type="EMBL" id="ADE36606.1"/>
    </source>
</evidence>
<keyword evidence="3" id="KW-1185">Reference proteome</keyword>
<evidence type="ECO:0000313" key="3">
    <source>
        <dbReference type="Proteomes" id="UP000001059"/>
    </source>
</evidence>